<dbReference type="PROSITE" id="PS51257">
    <property type="entry name" value="PROKAR_LIPOPROTEIN"/>
    <property type="match status" value="1"/>
</dbReference>
<dbReference type="AlphaFoldDB" id="W1NC84"/>
<gene>
    <name evidence="2" type="ORF">BJB45_17895</name>
</gene>
<feature type="chain" id="PRO_5009977517" description="SnoaL-like domain-containing protein" evidence="1">
    <location>
        <begin position="30"/>
        <end position="167"/>
    </location>
</feature>
<dbReference type="eggNOG" id="COG3895">
    <property type="taxonomic scope" value="Bacteria"/>
</dbReference>
<name>W1NC84_9GAMM</name>
<evidence type="ECO:0000313" key="3">
    <source>
        <dbReference type="Proteomes" id="UP000019113"/>
    </source>
</evidence>
<evidence type="ECO:0000313" key="2">
    <source>
        <dbReference type="EMBL" id="ERL53149.1"/>
    </source>
</evidence>
<keyword evidence="3" id="KW-1185">Reference proteome</keyword>
<sequence>MRMYARHKVNSVFCSALLLLLLTSCTSLAAPSSIESQQNASRDADARVASDPVLTGQRYFDLLTAGEFEQAYEMWGPDTPIHQSGSRRFEQSMLAYQAFHGEMTGEARTEGAAGTLYAEVPIRVSGARRGEPFSNDGTMTLQRCNDVPGCSEEQRRWRLDSIDLEQK</sequence>
<dbReference type="PATRIC" id="fig|1178482.3.peg.183"/>
<protein>
    <recommendedName>
        <fullName evidence="4">SnoaL-like domain-containing protein</fullName>
    </recommendedName>
</protein>
<dbReference type="EMBL" id="AVBC01000011">
    <property type="protein sequence ID" value="ERL53149.1"/>
    <property type="molecule type" value="Genomic_DNA"/>
</dbReference>
<dbReference type="RefSeq" id="WP_021817131.1">
    <property type="nucleotide sequence ID" value="NZ_AVBC01000011.1"/>
</dbReference>
<comment type="caution">
    <text evidence="2">The sequence shown here is derived from an EMBL/GenBank/DDBJ whole genome shotgun (WGS) entry which is preliminary data.</text>
</comment>
<reference evidence="2 3" key="1">
    <citation type="submission" date="2013-08" db="EMBL/GenBank/DDBJ databases">
        <title>draft genome of Halomonas huanghegensis, strain BJGMM-B45T.</title>
        <authorList>
            <person name="Miao C."/>
            <person name="Wan Y."/>
            <person name="Jin W."/>
        </authorList>
    </citation>
    <scope>NUCLEOTIDE SEQUENCE [LARGE SCALE GENOMIC DNA]</scope>
    <source>
        <strain evidence="2 3">BJGMM-B45</strain>
    </source>
</reference>
<dbReference type="Proteomes" id="UP000019113">
    <property type="component" value="Unassembled WGS sequence"/>
</dbReference>
<feature type="signal peptide" evidence="1">
    <location>
        <begin position="1"/>
        <end position="29"/>
    </location>
</feature>
<keyword evidence="1" id="KW-0732">Signal</keyword>
<evidence type="ECO:0008006" key="4">
    <source>
        <dbReference type="Google" id="ProtNLM"/>
    </source>
</evidence>
<dbReference type="KEGG" id="hhu:AR456_12020"/>
<organism evidence="2 3">
    <name type="scientific">Halomonas huangheensis</name>
    <dbReference type="NCBI Taxonomy" id="1178482"/>
    <lineage>
        <taxon>Bacteria</taxon>
        <taxon>Pseudomonadati</taxon>
        <taxon>Pseudomonadota</taxon>
        <taxon>Gammaproteobacteria</taxon>
        <taxon>Oceanospirillales</taxon>
        <taxon>Halomonadaceae</taxon>
        <taxon>Halomonas</taxon>
    </lineage>
</organism>
<dbReference type="OrthoDB" id="485556at2"/>
<accession>W1NC84</accession>
<evidence type="ECO:0000256" key="1">
    <source>
        <dbReference type="SAM" id="SignalP"/>
    </source>
</evidence>
<dbReference type="STRING" id="1178482.AR456_12020"/>
<proteinExistence type="predicted"/>